<dbReference type="STRING" id="765440.A0A0C3FNR5"/>
<dbReference type="EMBL" id="KN833002">
    <property type="protein sequence ID" value="KIM80856.1"/>
    <property type="molecule type" value="Genomic_DNA"/>
</dbReference>
<evidence type="ECO:0000313" key="4">
    <source>
        <dbReference type="EMBL" id="KIM80856.1"/>
    </source>
</evidence>
<dbReference type="FunCoup" id="A0A0C3FNR5">
    <property type="interactions" value="329"/>
</dbReference>
<keyword evidence="5" id="KW-1185">Reference proteome</keyword>
<protein>
    <recommendedName>
        <fullName evidence="6">Mog1p/PsbP-like protein</fullName>
    </recommendedName>
</protein>
<evidence type="ECO:0000256" key="1">
    <source>
        <dbReference type="ARBA" id="ARBA00010307"/>
    </source>
</evidence>
<evidence type="ECO:0000256" key="3">
    <source>
        <dbReference type="ARBA" id="ARBA00022927"/>
    </source>
</evidence>
<dbReference type="GO" id="GO:0005634">
    <property type="term" value="C:nucleus"/>
    <property type="evidence" value="ECO:0007669"/>
    <property type="project" value="TreeGrafter"/>
</dbReference>
<dbReference type="InterPro" id="IPR016123">
    <property type="entry name" value="Mog1/PsbP_a/b/a-sand"/>
</dbReference>
<accession>A0A0C3FNR5</accession>
<dbReference type="PANTHER" id="PTHR15837">
    <property type="entry name" value="RAN GUANINE NUCLEOTIDE RELEASE FACTOR"/>
    <property type="match status" value="1"/>
</dbReference>
<dbReference type="InParanoid" id="A0A0C3FNR5"/>
<dbReference type="SUPFAM" id="SSF55724">
    <property type="entry name" value="Mog1p/PsbP-like"/>
    <property type="match status" value="1"/>
</dbReference>
<dbReference type="AlphaFoldDB" id="A0A0C3FNR5"/>
<name>A0A0C3FNR5_PILCF</name>
<evidence type="ECO:0000313" key="5">
    <source>
        <dbReference type="Proteomes" id="UP000054166"/>
    </source>
</evidence>
<organism evidence="4 5">
    <name type="scientific">Piloderma croceum (strain F 1598)</name>
    <dbReference type="NCBI Taxonomy" id="765440"/>
    <lineage>
        <taxon>Eukaryota</taxon>
        <taxon>Fungi</taxon>
        <taxon>Dikarya</taxon>
        <taxon>Basidiomycota</taxon>
        <taxon>Agaricomycotina</taxon>
        <taxon>Agaricomycetes</taxon>
        <taxon>Agaricomycetidae</taxon>
        <taxon>Atheliales</taxon>
        <taxon>Atheliaceae</taxon>
        <taxon>Piloderma</taxon>
    </lineage>
</organism>
<dbReference type="InterPro" id="IPR007681">
    <property type="entry name" value="Mog1"/>
</dbReference>
<evidence type="ECO:0000256" key="2">
    <source>
        <dbReference type="ARBA" id="ARBA00022448"/>
    </source>
</evidence>
<sequence length="182" mass="20181">MSTRNLYGGLVTATIPLNVIDLNDDPSWVQEVPDSQEVFRYDRSNAIIVIEVLQKVAPQDGDDPVRVVFDSLAPAGAAGTVDNPPEIQIQRKDSILLTGTQYIAKNDRRPDELDQVRIALCLFDTVDQHNDLAVSFTVPISYHGSRGEETERITWDQAKKDFIDLVTSLTIKPGLFKAPSDS</sequence>
<evidence type="ECO:0008006" key="6">
    <source>
        <dbReference type="Google" id="ProtNLM"/>
    </source>
</evidence>
<dbReference type="PANTHER" id="PTHR15837:SF0">
    <property type="entry name" value="RAN GUANINE NUCLEOTIDE RELEASE FACTOR"/>
    <property type="match status" value="1"/>
</dbReference>
<dbReference type="OrthoDB" id="10255285at2759"/>
<comment type="similarity">
    <text evidence="1">Belongs to the MOG1 family.</text>
</comment>
<keyword evidence="3" id="KW-0653">Protein transport</keyword>
<reference evidence="4 5" key="1">
    <citation type="submission" date="2014-04" db="EMBL/GenBank/DDBJ databases">
        <authorList>
            <consortium name="DOE Joint Genome Institute"/>
            <person name="Kuo A."/>
            <person name="Tarkka M."/>
            <person name="Buscot F."/>
            <person name="Kohler A."/>
            <person name="Nagy L.G."/>
            <person name="Floudas D."/>
            <person name="Copeland A."/>
            <person name="Barry K.W."/>
            <person name="Cichocki N."/>
            <person name="Veneault-Fourrey C."/>
            <person name="LaButti K."/>
            <person name="Lindquist E.A."/>
            <person name="Lipzen A."/>
            <person name="Lundell T."/>
            <person name="Morin E."/>
            <person name="Murat C."/>
            <person name="Sun H."/>
            <person name="Tunlid A."/>
            <person name="Henrissat B."/>
            <person name="Grigoriev I.V."/>
            <person name="Hibbett D.S."/>
            <person name="Martin F."/>
            <person name="Nordberg H.P."/>
            <person name="Cantor M.N."/>
            <person name="Hua S.X."/>
        </authorList>
    </citation>
    <scope>NUCLEOTIDE SEQUENCE [LARGE SCALE GENOMIC DNA]</scope>
    <source>
        <strain evidence="4 5">F 1598</strain>
    </source>
</reference>
<dbReference type="GO" id="GO:0006606">
    <property type="term" value="P:protein import into nucleus"/>
    <property type="evidence" value="ECO:0007669"/>
    <property type="project" value="TreeGrafter"/>
</dbReference>
<dbReference type="Pfam" id="PF04603">
    <property type="entry name" value="Mog1"/>
    <property type="match status" value="1"/>
</dbReference>
<reference evidence="5" key="2">
    <citation type="submission" date="2015-01" db="EMBL/GenBank/DDBJ databases">
        <title>Evolutionary Origins and Diversification of the Mycorrhizal Mutualists.</title>
        <authorList>
            <consortium name="DOE Joint Genome Institute"/>
            <consortium name="Mycorrhizal Genomics Consortium"/>
            <person name="Kohler A."/>
            <person name="Kuo A."/>
            <person name="Nagy L.G."/>
            <person name="Floudas D."/>
            <person name="Copeland A."/>
            <person name="Barry K.W."/>
            <person name="Cichocki N."/>
            <person name="Veneault-Fourrey C."/>
            <person name="LaButti K."/>
            <person name="Lindquist E.A."/>
            <person name="Lipzen A."/>
            <person name="Lundell T."/>
            <person name="Morin E."/>
            <person name="Murat C."/>
            <person name="Riley R."/>
            <person name="Ohm R."/>
            <person name="Sun H."/>
            <person name="Tunlid A."/>
            <person name="Henrissat B."/>
            <person name="Grigoriev I.V."/>
            <person name="Hibbett D.S."/>
            <person name="Martin F."/>
        </authorList>
    </citation>
    <scope>NUCLEOTIDE SEQUENCE [LARGE SCALE GENOMIC DNA]</scope>
    <source>
        <strain evidence="5">F 1598</strain>
    </source>
</reference>
<proteinExistence type="inferred from homology"/>
<dbReference type="GO" id="GO:0031267">
    <property type="term" value="F:small GTPase binding"/>
    <property type="evidence" value="ECO:0007669"/>
    <property type="project" value="TreeGrafter"/>
</dbReference>
<dbReference type="HOGENOM" id="CLU_081345_1_2_1"/>
<keyword evidence="2" id="KW-0813">Transport</keyword>
<dbReference type="GO" id="GO:0005085">
    <property type="term" value="F:guanyl-nucleotide exchange factor activity"/>
    <property type="evidence" value="ECO:0007669"/>
    <property type="project" value="TreeGrafter"/>
</dbReference>
<dbReference type="Gene3D" id="3.40.1000.10">
    <property type="entry name" value="Mog1/PsbP, alpha/beta/alpha sandwich"/>
    <property type="match status" value="1"/>
</dbReference>
<dbReference type="Proteomes" id="UP000054166">
    <property type="component" value="Unassembled WGS sequence"/>
</dbReference>
<gene>
    <name evidence="4" type="ORF">PILCRDRAFT_520679</name>
</gene>